<evidence type="ECO:0000256" key="10">
    <source>
        <dbReference type="ARBA" id="ARBA00023204"/>
    </source>
</evidence>
<protein>
    <recommendedName>
        <fullName evidence="15">Peptidase S24/S26A/S26B/S26C domain-containing protein</fullName>
    </recommendedName>
</protein>
<dbReference type="InterPro" id="IPR036390">
    <property type="entry name" value="WH_DNA-bd_sf"/>
</dbReference>
<evidence type="ECO:0000259" key="12">
    <source>
        <dbReference type="Pfam" id="PF00717"/>
    </source>
</evidence>
<feature type="domain" description="LexA repressor DNA-binding" evidence="13">
    <location>
        <begin position="3"/>
        <end position="48"/>
    </location>
</feature>
<dbReference type="GO" id="GO:0009432">
    <property type="term" value="P:SOS response"/>
    <property type="evidence" value="ECO:0007669"/>
    <property type="project" value="UniProtKB-KW"/>
</dbReference>
<dbReference type="Gene3D" id="1.10.10.10">
    <property type="entry name" value="Winged helix-like DNA-binding domain superfamily/Winged helix DNA-binding domain"/>
    <property type="match status" value="1"/>
</dbReference>
<reference evidence="14" key="1">
    <citation type="journal article" date="2014" name="Front. Microbiol.">
        <title>High frequency of phylogenetically diverse reductive dehalogenase-homologous genes in deep subseafloor sedimentary metagenomes.</title>
        <authorList>
            <person name="Kawai M."/>
            <person name="Futagami T."/>
            <person name="Toyoda A."/>
            <person name="Takaki Y."/>
            <person name="Nishi S."/>
            <person name="Hori S."/>
            <person name="Arai W."/>
            <person name="Tsubouchi T."/>
            <person name="Morono Y."/>
            <person name="Uchiyama I."/>
            <person name="Ito T."/>
            <person name="Fujiyama A."/>
            <person name="Inagaki F."/>
            <person name="Takami H."/>
        </authorList>
    </citation>
    <scope>NUCLEOTIDE SEQUENCE</scope>
    <source>
        <strain evidence="14">Expedition CK06-06</strain>
    </source>
</reference>
<dbReference type="AlphaFoldDB" id="X0WFJ0"/>
<evidence type="ECO:0000256" key="5">
    <source>
        <dbReference type="ARBA" id="ARBA00022801"/>
    </source>
</evidence>
<dbReference type="InterPro" id="IPR006200">
    <property type="entry name" value="LexA"/>
</dbReference>
<dbReference type="Pfam" id="PF00717">
    <property type="entry name" value="Peptidase_S24"/>
    <property type="match status" value="1"/>
</dbReference>
<evidence type="ECO:0000256" key="1">
    <source>
        <dbReference type="ARBA" id="ARBA00007484"/>
    </source>
</evidence>
<evidence type="ECO:0000256" key="8">
    <source>
        <dbReference type="ARBA" id="ARBA00023125"/>
    </source>
</evidence>
<feature type="domain" description="Peptidase S24/S26A/S26B/S26C" evidence="12">
    <location>
        <begin position="67"/>
        <end position="178"/>
    </location>
</feature>
<keyword evidence="9" id="KW-0804">Transcription</keyword>
<keyword evidence="6" id="KW-0068">Autocatalytic cleavage</keyword>
<dbReference type="InterPro" id="IPR050077">
    <property type="entry name" value="LexA_repressor"/>
</dbReference>
<dbReference type="GO" id="GO:0003677">
    <property type="term" value="F:DNA binding"/>
    <property type="evidence" value="ECO:0007669"/>
    <property type="project" value="UniProtKB-KW"/>
</dbReference>
<keyword evidence="2" id="KW-0678">Repressor</keyword>
<comment type="similarity">
    <text evidence="1">Belongs to the peptidase S24 family.</text>
</comment>
<keyword evidence="8" id="KW-0238">DNA-binding</keyword>
<keyword evidence="11" id="KW-0742">SOS response</keyword>
<accession>X0WFJ0</accession>
<evidence type="ECO:0000256" key="9">
    <source>
        <dbReference type="ARBA" id="ARBA00023163"/>
    </source>
</evidence>
<name>X0WFJ0_9ZZZZ</name>
<dbReference type="PANTHER" id="PTHR33516:SF2">
    <property type="entry name" value="LEXA REPRESSOR-RELATED"/>
    <property type="match status" value="1"/>
</dbReference>
<dbReference type="InterPro" id="IPR036388">
    <property type="entry name" value="WH-like_DNA-bd_sf"/>
</dbReference>
<keyword evidence="3" id="KW-0235">DNA replication</keyword>
<evidence type="ECO:0000256" key="6">
    <source>
        <dbReference type="ARBA" id="ARBA00022813"/>
    </source>
</evidence>
<gene>
    <name evidence="14" type="ORF">S01H1_44951</name>
</gene>
<dbReference type="InterPro" id="IPR015927">
    <property type="entry name" value="Peptidase_S24_S26A/B/C"/>
</dbReference>
<evidence type="ECO:0008006" key="15">
    <source>
        <dbReference type="Google" id="ProtNLM"/>
    </source>
</evidence>
<comment type="caution">
    <text evidence="14">The sequence shown here is derived from an EMBL/GenBank/DDBJ whole genome shotgun (WGS) entry which is preliminary data.</text>
</comment>
<dbReference type="GO" id="GO:0006260">
    <property type="term" value="P:DNA replication"/>
    <property type="evidence" value="ECO:0007669"/>
    <property type="project" value="UniProtKB-KW"/>
</dbReference>
<dbReference type="NCBIfam" id="TIGR00498">
    <property type="entry name" value="lexA"/>
    <property type="match status" value="1"/>
</dbReference>
<dbReference type="PANTHER" id="PTHR33516">
    <property type="entry name" value="LEXA REPRESSOR"/>
    <property type="match status" value="1"/>
</dbReference>
<feature type="non-terminal residue" evidence="14">
    <location>
        <position position="1"/>
    </location>
</feature>
<dbReference type="InterPro" id="IPR006197">
    <property type="entry name" value="Peptidase_S24_LexA"/>
</dbReference>
<sequence length="186" mass="20996">TFIRTYKYPPTVREVADYLKVSVKGAYDHIKALQKKQAIHCNLNRSRAIKVLGDGDLYQEDQYRSVPILGSVAAGKPLFAEENMEGHLAVPQGYLRSGKYFALRVKGDSMQDAGIFDGDITVVRHQATADNGDIVVALVDEAVTLKRFFLEKNRVMLKAENPAYPPIYTQNVRILGKLFFLIRNYE</sequence>
<dbReference type="InterPro" id="IPR006199">
    <property type="entry name" value="LexA_DNA-bd_dom"/>
</dbReference>
<keyword evidence="10" id="KW-0234">DNA repair</keyword>
<organism evidence="14">
    <name type="scientific">marine sediment metagenome</name>
    <dbReference type="NCBI Taxonomy" id="412755"/>
    <lineage>
        <taxon>unclassified sequences</taxon>
        <taxon>metagenomes</taxon>
        <taxon>ecological metagenomes</taxon>
    </lineage>
</organism>
<evidence type="ECO:0000313" key="14">
    <source>
        <dbReference type="EMBL" id="GAG11451.1"/>
    </source>
</evidence>
<dbReference type="GO" id="GO:0004252">
    <property type="term" value="F:serine-type endopeptidase activity"/>
    <property type="evidence" value="ECO:0007669"/>
    <property type="project" value="InterPro"/>
</dbReference>
<dbReference type="GO" id="GO:0006508">
    <property type="term" value="P:proteolysis"/>
    <property type="evidence" value="ECO:0007669"/>
    <property type="project" value="InterPro"/>
</dbReference>
<dbReference type="SUPFAM" id="SSF51306">
    <property type="entry name" value="LexA/Signal peptidase"/>
    <property type="match status" value="1"/>
</dbReference>
<evidence type="ECO:0000256" key="7">
    <source>
        <dbReference type="ARBA" id="ARBA00023015"/>
    </source>
</evidence>
<evidence type="ECO:0000256" key="11">
    <source>
        <dbReference type="ARBA" id="ARBA00023236"/>
    </source>
</evidence>
<dbReference type="PRINTS" id="PR00726">
    <property type="entry name" value="LEXASERPTASE"/>
</dbReference>
<dbReference type="FunFam" id="2.10.109.10:FF:000001">
    <property type="entry name" value="LexA repressor"/>
    <property type="match status" value="1"/>
</dbReference>
<proteinExistence type="inferred from homology"/>
<dbReference type="InterPro" id="IPR039418">
    <property type="entry name" value="LexA-like"/>
</dbReference>
<keyword evidence="5" id="KW-0378">Hydrolase</keyword>
<dbReference type="CDD" id="cd06529">
    <property type="entry name" value="S24_LexA-like"/>
    <property type="match status" value="1"/>
</dbReference>
<keyword evidence="4" id="KW-0227">DNA damage</keyword>
<evidence type="ECO:0000256" key="3">
    <source>
        <dbReference type="ARBA" id="ARBA00022705"/>
    </source>
</evidence>
<dbReference type="GO" id="GO:0045892">
    <property type="term" value="P:negative regulation of DNA-templated transcription"/>
    <property type="evidence" value="ECO:0007669"/>
    <property type="project" value="InterPro"/>
</dbReference>
<dbReference type="GO" id="GO:0006281">
    <property type="term" value="P:DNA repair"/>
    <property type="evidence" value="ECO:0007669"/>
    <property type="project" value="UniProtKB-KW"/>
</dbReference>
<evidence type="ECO:0000256" key="2">
    <source>
        <dbReference type="ARBA" id="ARBA00022491"/>
    </source>
</evidence>
<keyword evidence="7" id="KW-0805">Transcription regulation</keyword>
<dbReference type="Gene3D" id="2.10.109.10">
    <property type="entry name" value="Umud Fragment, subunit A"/>
    <property type="match status" value="1"/>
</dbReference>
<dbReference type="Pfam" id="PF01726">
    <property type="entry name" value="LexA_DNA_bind"/>
    <property type="match status" value="1"/>
</dbReference>
<dbReference type="InterPro" id="IPR036286">
    <property type="entry name" value="LexA/Signal_pep-like_sf"/>
</dbReference>
<dbReference type="SUPFAM" id="SSF46785">
    <property type="entry name" value="Winged helix' DNA-binding domain"/>
    <property type="match status" value="1"/>
</dbReference>
<evidence type="ECO:0000256" key="4">
    <source>
        <dbReference type="ARBA" id="ARBA00022763"/>
    </source>
</evidence>
<dbReference type="EMBL" id="BARS01028696">
    <property type="protein sequence ID" value="GAG11451.1"/>
    <property type="molecule type" value="Genomic_DNA"/>
</dbReference>
<evidence type="ECO:0000259" key="13">
    <source>
        <dbReference type="Pfam" id="PF01726"/>
    </source>
</evidence>